<dbReference type="PIRSF" id="PIRSF029755">
    <property type="entry name" value="UCP029755"/>
    <property type="match status" value="1"/>
</dbReference>
<dbReference type="PANTHER" id="PTHR32022:SF10">
    <property type="entry name" value="D-GLUTAMATE CYCLASE, MITOCHONDRIAL"/>
    <property type="match status" value="1"/>
</dbReference>
<name>A0A238ZJM7_9PSED</name>
<dbReference type="Gene3D" id="3.40.1640.10">
    <property type="entry name" value="PSTPO5379-like"/>
    <property type="match status" value="1"/>
</dbReference>
<dbReference type="SUPFAM" id="SSF160920">
    <property type="entry name" value="PSTPO5379-like"/>
    <property type="match status" value="1"/>
</dbReference>
<dbReference type="InterPro" id="IPR009906">
    <property type="entry name" value="D-Glu_cyclase"/>
</dbReference>
<dbReference type="InterPro" id="IPR038021">
    <property type="entry name" value="Putative_hydro-lyase"/>
</dbReference>
<evidence type="ECO:0000256" key="1">
    <source>
        <dbReference type="ARBA" id="ARBA00007896"/>
    </source>
</evidence>
<reference evidence="5" key="1">
    <citation type="submission" date="2017-06" db="EMBL/GenBank/DDBJ databases">
        <authorList>
            <person name="Varghese N."/>
            <person name="Submissions S."/>
        </authorList>
    </citation>
    <scope>NUCLEOTIDE SEQUENCE [LARGE SCALE GENOMIC DNA]</scope>
    <source>
        <strain evidence="5">CIP 108523</strain>
    </source>
</reference>
<dbReference type="NCBIfam" id="NF003969">
    <property type="entry name" value="PRK05463.1"/>
    <property type="match status" value="1"/>
</dbReference>
<dbReference type="HAMAP" id="MF_01830">
    <property type="entry name" value="Hydro_lyase"/>
    <property type="match status" value="1"/>
</dbReference>
<dbReference type="Gene3D" id="3.30.2040.10">
    <property type="entry name" value="PSTPO5379-like domain"/>
    <property type="match status" value="1"/>
</dbReference>
<evidence type="ECO:0000256" key="2">
    <source>
        <dbReference type="ARBA" id="ARBA00023239"/>
    </source>
</evidence>
<dbReference type="EC" id="4.2.1.-" evidence="3"/>
<dbReference type="InterPro" id="IPR016938">
    <property type="entry name" value="UPF0317"/>
</dbReference>
<dbReference type="Proteomes" id="UP000242915">
    <property type="component" value="Unassembled WGS sequence"/>
</dbReference>
<dbReference type="Pfam" id="PF07286">
    <property type="entry name" value="D-Glu_cyclase"/>
    <property type="match status" value="1"/>
</dbReference>
<gene>
    <name evidence="4" type="ORF">SAMN05216255_0466</name>
</gene>
<keyword evidence="2 3" id="KW-0456">Lyase</keyword>
<keyword evidence="5" id="KW-1185">Reference proteome</keyword>
<dbReference type="EMBL" id="FZOG01000001">
    <property type="protein sequence ID" value="SNR83261.1"/>
    <property type="molecule type" value="Genomic_DNA"/>
</dbReference>
<sequence>MQPLNSLSPGQLRQKIRRGEFTGPTAGLAAGFAQANLLIVNQAQAYDFLLFCQRNPQACPLLDVTDVGSAVSRYAAPGADIRTDLPRYRIYRHGVLEEEVCDISAHWQDDMVAFLIGCSFSFESALLANDVPVRHIEDNHNVPMYISNRQCRPAGQFSGPMVVSMRPMPTEKVVRAVQVTSRFPGVHGAPVHIGDPAALGIGDLAQPDFGNASRLNEGEVPVFWACGVTPQAVAMHSKPPLAITHAPGHMLICDVRNEQLGVI</sequence>
<dbReference type="RefSeq" id="WP_089358663.1">
    <property type="nucleotide sequence ID" value="NZ_FZOG01000001.1"/>
</dbReference>
<protein>
    <recommendedName>
        <fullName evidence="3">Putative hydro-lyase SAMN05216255_0466</fullName>
        <ecNumber evidence="3">4.2.1.-</ecNumber>
    </recommendedName>
</protein>
<dbReference type="PANTHER" id="PTHR32022">
    <property type="entry name" value="D-GLUTAMATE CYCLASE, MITOCHONDRIAL"/>
    <property type="match status" value="1"/>
</dbReference>
<evidence type="ECO:0000256" key="3">
    <source>
        <dbReference type="HAMAP-Rule" id="MF_01830"/>
    </source>
</evidence>
<comment type="similarity">
    <text evidence="1 3">Belongs to the D-glutamate cyclase family.</text>
</comment>
<proteinExistence type="inferred from homology"/>
<dbReference type="AlphaFoldDB" id="A0A238ZJM7"/>
<organism evidence="4 5">
    <name type="scientific">Pseudomonas segetis</name>
    <dbReference type="NCBI Taxonomy" id="298908"/>
    <lineage>
        <taxon>Bacteria</taxon>
        <taxon>Pseudomonadati</taxon>
        <taxon>Pseudomonadota</taxon>
        <taxon>Gammaproteobacteria</taxon>
        <taxon>Pseudomonadales</taxon>
        <taxon>Pseudomonadaceae</taxon>
        <taxon>Pseudomonas</taxon>
    </lineage>
</organism>
<evidence type="ECO:0000313" key="5">
    <source>
        <dbReference type="Proteomes" id="UP000242915"/>
    </source>
</evidence>
<accession>A0A238ZJM7</accession>
<evidence type="ECO:0000313" key="4">
    <source>
        <dbReference type="EMBL" id="SNR83261.1"/>
    </source>
</evidence>
<dbReference type="FunFam" id="3.30.2040.10:FF:000001">
    <property type="entry name" value="D-glutamate cyclase, mitochondrial"/>
    <property type="match status" value="1"/>
</dbReference>
<dbReference type="GO" id="GO:0016829">
    <property type="term" value="F:lyase activity"/>
    <property type="evidence" value="ECO:0007669"/>
    <property type="project" value="UniProtKB-KW"/>
</dbReference>